<evidence type="ECO:0000256" key="3">
    <source>
        <dbReference type="PIRSR" id="PIRSR602401-1"/>
    </source>
</evidence>
<dbReference type="PRINTS" id="PR00463">
    <property type="entry name" value="EP450I"/>
</dbReference>
<dbReference type="GO" id="GO:0020037">
    <property type="term" value="F:heme binding"/>
    <property type="evidence" value="ECO:0007669"/>
    <property type="project" value="InterPro"/>
</dbReference>
<name>A6FX68_9BACT</name>
<accession>A6FX68</accession>
<dbReference type="InterPro" id="IPR002401">
    <property type="entry name" value="Cyt_P450_E_grp-I"/>
</dbReference>
<comment type="similarity">
    <text evidence="2 4">Belongs to the cytochrome P450 family.</text>
</comment>
<organism evidence="5 6">
    <name type="scientific">Plesiocystis pacifica SIR-1</name>
    <dbReference type="NCBI Taxonomy" id="391625"/>
    <lineage>
        <taxon>Bacteria</taxon>
        <taxon>Pseudomonadati</taxon>
        <taxon>Myxococcota</taxon>
        <taxon>Polyangia</taxon>
        <taxon>Nannocystales</taxon>
        <taxon>Nannocystaceae</taxon>
        <taxon>Plesiocystis</taxon>
    </lineage>
</organism>
<dbReference type="PANTHER" id="PTHR24305">
    <property type="entry name" value="CYTOCHROME P450"/>
    <property type="match status" value="1"/>
</dbReference>
<evidence type="ECO:0000256" key="4">
    <source>
        <dbReference type="RuleBase" id="RU000461"/>
    </source>
</evidence>
<gene>
    <name evidence="5" type="ORF">PPSIR1_05478</name>
</gene>
<dbReference type="Pfam" id="PF00067">
    <property type="entry name" value="p450"/>
    <property type="match status" value="1"/>
</dbReference>
<dbReference type="AlphaFoldDB" id="A6FX68"/>
<keyword evidence="3 4" id="KW-0408">Iron</keyword>
<dbReference type="EMBL" id="ABCS01000001">
    <property type="protein sequence ID" value="EDM81892.1"/>
    <property type="molecule type" value="Genomic_DNA"/>
</dbReference>
<keyword evidence="3 4" id="KW-0349">Heme</keyword>
<evidence type="ECO:0000256" key="2">
    <source>
        <dbReference type="ARBA" id="ARBA00010617"/>
    </source>
</evidence>
<dbReference type="InterPro" id="IPR050121">
    <property type="entry name" value="Cytochrome_P450_monoxygenase"/>
</dbReference>
<comment type="cofactor">
    <cofactor evidence="1 3">
        <name>heme</name>
        <dbReference type="ChEBI" id="CHEBI:30413"/>
    </cofactor>
</comment>
<dbReference type="GO" id="GO:0004497">
    <property type="term" value="F:monooxygenase activity"/>
    <property type="evidence" value="ECO:0007669"/>
    <property type="project" value="UniProtKB-KW"/>
</dbReference>
<evidence type="ECO:0000313" key="5">
    <source>
        <dbReference type="EMBL" id="EDM81892.1"/>
    </source>
</evidence>
<dbReference type="STRING" id="391625.PPSIR1_05478"/>
<dbReference type="InterPro" id="IPR017972">
    <property type="entry name" value="Cyt_P450_CS"/>
</dbReference>
<reference evidence="5 6" key="1">
    <citation type="submission" date="2007-06" db="EMBL/GenBank/DDBJ databases">
        <authorList>
            <person name="Shimkets L."/>
            <person name="Ferriera S."/>
            <person name="Johnson J."/>
            <person name="Kravitz S."/>
            <person name="Beeson K."/>
            <person name="Sutton G."/>
            <person name="Rogers Y.-H."/>
            <person name="Friedman R."/>
            <person name="Frazier M."/>
            <person name="Venter J.C."/>
        </authorList>
    </citation>
    <scope>NUCLEOTIDE SEQUENCE [LARGE SCALE GENOMIC DNA]</scope>
    <source>
        <strain evidence="5 6">SIR-1</strain>
    </source>
</reference>
<dbReference type="Gene3D" id="1.10.630.10">
    <property type="entry name" value="Cytochrome P450"/>
    <property type="match status" value="1"/>
</dbReference>
<evidence type="ECO:0000256" key="1">
    <source>
        <dbReference type="ARBA" id="ARBA00001971"/>
    </source>
</evidence>
<evidence type="ECO:0000313" key="6">
    <source>
        <dbReference type="Proteomes" id="UP000005801"/>
    </source>
</evidence>
<dbReference type="InterPro" id="IPR036396">
    <property type="entry name" value="Cyt_P450_sf"/>
</dbReference>
<dbReference type="GO" id="GO:0016705">
    <property type="term" value="F:oxidoreductase activity, acting on paired donors, with incorporation or reduction of molecular oxygen"/>
    <property type="evidence" value="ECO:0007669"/>
    <property type="project" value="InterPro"/>
</dbReference>
<proteinExistence type="inferred from homology"/>
<dbReference type="GO" id="GO:0005506">
    <property type="term" value="F:iron ion binding"/>
    <property type="evidence" value="ECO:0007669"/>
    <property type="project" value="InterPro"/>
</dbReference>
<dbReference type="PRINTS" id="PR00385">
    <property type="entry name" value="P450"/>
</dbReference>
<dbReference type="eggNOG" id="COG2124">
    <property type="taxonomic scope" value="Bacteria"/>
</dbReference>
<keyword evidence="4" id="KW-0503">Monooxygenase</keyword>
<protein>
    <submittedName>
        <fullName evidence="5">Cytochrome P450 family protein</fullName>
    </submittedName>
</protein>
<comment type="caution">
    <text evidence="5">The sequence shown here is derived from an EMBL/GenBank/DDBJ whole genome shotgun (WGS) entry which is preliminary data.</text>
</comment>
<keyword evidence="4" id="KW-0560">Oxidoreductase</keyword>
<dbReference type="PANTHER" id="PTHR24305:SF166">
    <property type="entry name" value="CYTOCHROME P450 12A4, MITOCHONDRIAL-RELATED"/>
    <property type="match status" value="1"/>
</dbReference>
<dbReference type="SUPFAM" id="SSF48264">
    <property type="entry name" value="Cytochrome P450"/>
    <property type="match status" value="1"/>
</dbReference>
<keyword evidence="3 4" id="KW-0479">Metal-binding</keyword>
<dbReference type="Proteomes" id="UP000005801">
    <property type="component" value="Unassembled WGS sequence"/>
</dbReference>
<sequence>MIRRRPEFFEEARAECGDLFVLDIGLDELVVIGDAFHAEEVLVKQAKYFDKGGNMWAQLRKYTGQGLAFSEGELWRKQRRLMNPQFRRKRIQGFREVMAVTIDELVVELDEQAAHGQTFDVSTWTAKLLGTLTTRLLFGCELEAETFERLRDAFGTVLGSFMLGAVTGALPSWMPVPGVGRLKAAMGVVHEIILELIAERRRSGAVGADLLSMLAHAAGEDGAMSDRQLLDEIVVLYTAGYETTAQALAWTMTALADQPEVVATLQARLDACEDDLAEPFLDATFREGLRLFPSAPLLPRRVVEDVTLGGYEVPAGRQVLVLPWLIHRNPAHWSEPERFDPARFLDGRQRPRLSWMPFGAGQRQCIGMGLAMMEGKLALAAMLRRFTPRPADRPSEPVFAGTLGSADGVWVRLASRTNTNSSQSV</sequence>
<dbReference type="PROSITE" id="PS00086">
    <property type="entry name" value="CYTOCHROME_P450"/>
    <property type="match status" value="1"/>
</dbReference>
<dbReference type="InterPro" id="IPR001128">
    <property type="entry name" value="Cyt_P450"/>
</dbReference>
<feature type="binding site" description="axial binding residue" evidence="3">
    <location>
        <position position="365"/>
    </location>
    <ligand>
        <name>heme</name>
        <dbReference type="ChEBI" id="CHEBI:30413"/>
    </ligand>
    <ligandPart>
        <name>Fe</name>
        <dbReference type="ChEBI" id="CHEBI:18248"/>
    </ligandPart>
</feature>
<keyword evidence="6" id="KW-1185">Reference proteome</keyword>